<name>A0A085ZM07_9FLAO</name>
<dbReference type="RefSeq" id="WP_035682920.1">
    <property type="nucleotide sequence ID" value="NZ_JPRL01000001.1"/>
</dbReference>
<proteinExistence type="predicted"/>
<dbReference type="EMBL" id="JPRL01000001">
    <property type="protein sequence ID" value="KFF05471.1"/>
    <property type="molecule type" value="Genomic_DNA"/>
</dbReference>
<dbReference type="OrthoDB" id="1370843at2"/>
<accession>A0A085ZM07</accession>
<dbReference type="Proteomes" id="UP000028715">
    <property type="component" value="Unassembled WGS sequence"/>
</dbReference>
<dbReference type="eggNOG" id="ENOG502ZY60">
    <property type="taxonomic scope" value="Bacteria"/>
</dbReference>
<evidence type="ECO:0000313" key="1">
    <source>
        <dbReference type="EMBL" id="KFF05471.1"/>
    </source>
</evidence>
<reference evidence="1 2" key="1">
    <citation type="submission" date="2014-07" db="EMBL/GenBank/DDBJ databases">
        <title>Genome of Flavobacterium reichenbachii LMG 25512.</title>
        <authorList>
            <person name="Stropko S.J."/>
            <person name="Pipes S.E."/>
            <person name="Newman J.D."/>
        </authorList>
    </citation>
    <scope>NUCLEOTIDE SEQUENCE [LARGE SCALE GENOMIC DNA]</scope>
    <source>
        <strain evidence="1 2">LMG 25512</strain>
    </source>
</reference>
<gene>
    <name evidence="1" type="ORF">IW19_08045</name>
</gene>
<sequence>MKYFVYILLVIFFSCQSKQENIKEKPVLHEDLIYTNLRFMADLGDENWEKLQPQTNNKIEPKYLDDIIYISQLVDANACGNYVGDIEIKKDSIYLICKMTSKEICTSMAIYKATYIIKNPEIKKYKMAIKYE</sequence>
<evidence type="ECO:0008006" key="3">
    <source>
        <dbReference type="Google" id="ProtNLM"/>
    </source>
</evidence>
<keyword evidence="2" id="KW-1185">Reference proteome</keyword>
<dbReference type="AlphaFoldDB" id="A0A085ZM07"/>
<dbReference type="STRING" id="362418.IW19_08045"/>
<comment type="caution">
    <text evidence="1">The sequence shown here is derived from an EMBL/GenBank/DDBJ whole genome shotgun (WGS) entry which is preliminary data.</text>
</comment>
<evidence type="ECO:0000313" key="2">
    <source>
        <dbReference type="Proteomes" id="UP000028715"/>
    </source>
</evidence>
<dbReference type="PROSITE" id="PS51257">
    <property type="entry name" value="PROKAR_LIPOPROTEIN"/>
    <property type="match status" value="1"/>
</dbReference>
<protein>
    <recommendedName>
        <fullName evidence="3">Lipoprotein</fullName>
    </recommendedName>
</protein>
<organism evidence="1 2">
    <name type="scientific">Flavobacterium reichenbachii</name>
    <dbReference type="NCBI Taxonomy" id="362418"/>
    <lineage>
        <taxon>Bacteria</taxon>
        <taxon>Pseudomonadati</taxon>
        <taxon>Bacteroidota</taxon>
        <taxon>Flavobacteriia</taxon>
        <taxon>Flavobacteriales</taxon>
        <taxon>Flavobacteriaceae</taxon>
        <taxon>Flavobacterium</taxon>
    </lineage>
</organism>